<evidence type="ECO:0000259" key="3">
    <source>
        <dbReference type="PROSITE" id="PS50279"/>
    </source>
</evidence>
<dbReference type="GeneTree" id="ENSGT00910000146529"/>
<reference evidence="5" key="3">
    <citation type="submission" date="2025-09" db="UniProtKB">
        <authorList>
            <consortium name="Ensembl"/>
        </authorList>
    </citation>
    <scope>IDENTIFICATION</scope>
</reference>
<dbReference type="SMART" id="SM00131">
    <property type="entry name" value="KU"/>
    <property type="match status" value="1"/>
</dbReference>
<dbReference type="eggNOG" id="KOG4295">
    <property type="taxonomic scope" value="Eukaryota"/>
</dbReference>
<dbReference type="SUPFAM" id="SSF57256">
    <property type="entry name" value="Elafin-like"/>
    <property type="match status" value="1"/>
</dbReference>
<dbReference type="InterPro" id="IPR002223">
    <property type="entry name" value="Kunitz_BPTI"/>
</dbReference>
<evidence type="ECO:0000259" key="4">
    <source>
        <dbReference type="PROSITE" id="PS51390"/>
    </source>
</evidence>
<dbReference type="PROSITE" id="PS51390">
    <property type="entry name" value="WAP"/>
    <property type="match status" value="1"/>
</dbReference>
<feature type="domain" description="WAP" evidence="4">
    <location>
        <begin position="28"/>
        <end position="75"/>
    </location>
</feature>
<dbReference type="Proteomes" id="UP000007648">
    <property type="component" value="Unassembled WGS sequence"/>
</dbReference>
<evidence type="ECO:0000256" key="1">
    <source>
        <dbReference type="ARBA" id="ARBA00023157"/>
    </source>
</evidence>
<evidence type="ECO:0000256" key="2">
    <source>
        <dbReference type="SAM" id="SignalP"/>
    </source>
</evidence>
<feature type="chain" id="PRO_5003457894" description="WAP domain-containing protein" evidence="2">
    <location>
        <begin position="23"/>
        <end position="152"/>
    </location>
</feature>
<dbReference type="PANTHER" id="PTHR46751:SF1">
    <property type="entry name" value="WAP FOUR-DISULFIDE CORE DOMAIN PROTEIN 6A"/>
    <property type="match status" value="1"/>
</dbReference>
<organism evidence="5 6">
    <name type="scientific">Sarcophilus harrisii</name>
    <name type="common">Tasmanian devil</name>
    <name type="synonym">Sarcophilus laniarius</name>
    <dbReference type="NCBI Taxonomy" id="9305"/>
    <lineage>
        <taxon>Eukaryota</taxon>
        <taxon>Metazoa</taxon>
        <taxon>Chordata</taxon>
        <taxon>Craniata</taxon>
        <taxon>Vertebrata</taxon>
        <taxon>Euteleostomi</taxon>
        <taxon>Mammalia</taxon>
        <taxon>Metatheria</taxon>
        <taxon>Dasyuromorphia</taxon>
        <taxon>Dasyuridae</taxon>
        <taxon>Sarcophilus</taxon>
    </lineage>
</organism>
<dbReference type="Ensembl" id="ENSSHAT00000002498.2">
    <property type="protein sequence ID" value="ENSSHAP00000002471.1"/>
    <property type="gene ID" value="ENSSHAG00000002186.2"/>
</dbReference>
<dbReference type="AlphaFoldDB" id="G3VH17"/>
<keyword evidence="2" id="KW-0732">Signal</keyword>
<proteinExistence type="predicted"/>
<dbReference type="PROSITE" id="PS50279">
    <property type="entry name" value="BPTI_KUNITZ_2"/>
    <property type="match status" value="1"/>
</dbReference>
<dbReference type="Gene3D" id="4.10.75.10">
    <property type="entry name" value="Elafin-like"/>
    <property type="match status" value="1"/>
</dbReference>
<dbReference type="Pfam" id="PF00014">
    <property type="entry name" value="Kunitz_BPTI"/>
    <property type="match status" value="1"/>
</dbReference>
<dbReference type="KEGG" id="shr:100916420"/>
<reference evidence="5" key="2">
    <citation type="submission" date="2025-08" db="UniProtKB">
        <authorList>
            <consortium name="Ensembl"/>
        </authorList>
    </citation>
    <scope>IDENTIFICATION</scope>
</reference>
<dbReference type="PANTHER" id="PTHR46751">
    <property type="entry name" value="EPPIN"/>
    <property type="match status" value="1"/>
</dbReference>
<accession>G3VH17</accession>
<gene>
    <name evidence="5" type="primary">LOC100916420</name>
</gene>
<evidence type="ECO:0008006" key="7">
    <source>
        <dbReference type="Google" id="ProtNLM"/>
    </source>
</evidence>
<keyword evidence="1" id="KW-1015">Disulfide bond</keyword>
<dbReference type="GO" id="GO:0005615">
    <property type="term" value="C:extracellular space"/>
    <property type="evidence" value="ECO:0007669"/>
    <property type="project" value="TreeGrafter"/>
</dbReference>
<dbReference type="Pfam" id="PF00095">
    <property type="entry name" value="WAP"/>
    <property type="match status" value="1"/>
</dbReference>
<dbReference type="OrthoDB" id="4473401at2759"/>
<keyword evidence="6" id="KW-1185">Reference proteome</keyword>
<dbReference type="InterPro" id="IPR008197">
    <property type="entry name" value="WAP_dom"/>
</dbReference>
<sequence>MGFRGCILMLLLLMITSHDYNASMAFHMSKSNWSCPRIKVKCNSKEPSTCSRNRDCRSPEKCCLLNCGKHCLSPSNDPCTESLKTKPCSSPLNRWYFSTTKNRCVPLNSGVCPEGRNNFQAFDICKKTCLAFGHGEPAKQYKLGNKPFTVMA</sequence>
<feature type="signal peptide" evidence="2">
    <location>
        <begin position="1"/>
        <end position="22"/>
    </location>
</feature>
<dbReference type="InterPro" id="IPR036645">
    <property type="entry name" value="Elafin-like_sf"/>
</dbReference>
<dbReference type="GeneID" id="100916420"/>
<dbReference type="HOGENOM" id="CLU_127181_0_0_1"/>
<evidence type="ECO:0000313" key="5">
    <source>
        <dbReference type="Ensembl" id="ENSSHAP00000002471.1"/>
    </source>
</evidence>
<dbReference type="Gene3D" id="4.10.410.10">
    <property type="entry name" value="Pancreatic trypsin inhibitor Kunitz domain"/>
    <property type="match status" value="1"/>
</dbReference>
<dbReference type="InterPro" id="IPR036880">
    <property type="entry name" value="Kunitz_BPTI_sf"/>
</dbReference>
<feature type="domain" description="BPTI/Kunitz inhibitor" evidence="3">
    <location>
        <begin position="79"/>
        <end position="129"/>
    </location>
</feature>
<dbReference type="SUPFAM" id="SSF57362">
    <property type="entry name" value="BPTI-like"/>
    <property type="match status" value="1"/>
</dbReference>
<protein>
    <recommendedName>
        <fullName evidence="7">WAP domain-containing protein</fullName>
    </recommendedName>
</protein>
<dbReference type="RefSeq" id="XP_003775225.1">
    <property type="nucleotide sequence ID" value="XM_003775177.3"/>
</dbReference>
<evidence type="ECO:0000313" key="6">
    <source>
        <dbReference type="Proteomes" id="UP000007648"/>
    </source>
</evidence>
<name>G3VH17_SARHA</name>
<reference evidence="5 6" key="1">
    <citation type="journal article" date="2011" name="Proc. Natl. Acad. Sci. U.S.A.">
        <title>Genetic diversity and population structure of the endangered marsupial Sarcophilus harrisii (Tasmanian devil).</title>
        <authorList>
            <person name="Miller W."/>
            <person name="Hayes V.M."/>
            <person name="Ratan A."/>
            <person name="Petersen D.C."/>
            <person name="Wittekindt N.E."/>
            <person name="Miller J."/>
            <person name="Walenz B."/>
            <person name="Knight J."/>
            <person name="Qi J."/>
            <person name="Zhao F."/>
            <person name="Wang Q."/>
            <person name="Bedoya-Reina O.C."/>
            <person name="Katiyar N."/>
            <person name="Tomsho L.P."/>
            <person name="Kasson L.M."/>
            <person name="Hardie R.A."/>
            <person name="Woodbridge P."/>
            <person name="Tindall E.A."/>
            <person name="Bertelsen M.F."/>
            <person name="Dixon D."/>
            <person name="Pyecroft S."/>
            <person name="Helgen K.M."/>
            <person name="Lesk A.M."/>
            <person name="Pringle T.H."/>
            <person name="Patterson N."/>
            <person name="Zhang Y."/>
            <person name="Kreiss A."/>
            <person name="Woods G.M."/>
            <person name="Jones M.E."/>
            <person name="Schuster S.C."/>
        </authorList>
    </citation>
    <scope>NUCLEOTIDE SEQUENCE [LARGE SCALE GENOMIC DNA]</scope>
</reference>
<dbReference type="InterPro" id="IPR051388">
    <property type="entry name" value="Serpin_venom_toxin"/>
</dbReference>
<dbReference type="GO" id="GO:0004867">
    <property type="term" value="F:serine-type endopeptidase inhibitor activity"/>
    <property type="evidence" value="ECO:0007669"/>
    <property type="project" value="InterPro"/>
</dbReference>
<dbReference type="InParanoid" id="G3VH17"/>